<feature type="region of interest" description="Disordered" evidence="1">
    <location>
        <begin position="1"/>
        <end position="20"/>
    </location>
</feature>
<name>A0A1B7T7M6_9ASCO</name>
<dbReference type="EMBL" id="LXPE01000453">
    <property type="protein sequence ID" value="OBA24739.1"/>
    <property type="molecule type" value="Genomic_DNA"/>
</dbReference>
<keyword evidence="3" id="KW-1185">Reference proteome</keyword>
<proteinExistence type="predicted"/>
<feature type="non-terminal residue" evidence="2">
    <location>
        <position position="190"/>
    </location>
</feature>
<dbReference type="OrthoDB" id="2567806at2759"/>
<accession>A0A1B7T7M6</accession>
<protein>
    <submittedName>
        <fullName evidence="2">Uncharacterized protein</fullName>
    </submittedName>
</protein>
<evidence type="ECO:0000313" key="2">
    <source>
        <dbReference type="EMBL" id="OBA24739.1"/>
    </source>
</evidence>
<gene>
    <name evidence="2" type="ORF">HANVADRAFT_102351</name>
</gene>
<reference evidence="3" key="1">
    <citation type="journal article" date="2016" name="Proc. Natl. Acad. Sci. U.S.A.">
        <title>Comparative genomics of biotechnologically important yeasts.</title>
        <authorList>
            <person name="Riley R."/>
            <person name="Haridas S."/>
            <person name="Wolfe K.H."/>
            <person name="Lopes M.R."/>
            <person name="Hittinger C.T."/>
            <person name="Goeker M."/>
            <person name="Salamov A.A."/>
            <person name="Wisecaver J.H."/>
            <person name="Long T.M."/>
            <person name="Calvey C.H."/>
            <person name="Aerts A.L."/>
            <person name="Barry K.W."/>
            <person name="Choi C."/>
            <person name="Clum A."/>
            <person name="Coughlan A.Y."/>
            <person name="Deshpande S."/>
            <person name="Douglass A.P."/>
            <person name="Hanson S.J."/>
            <person name="Klenk H.-P."/>
            <person name="LaButti K.M."/>
            <person name="Lapidus A."/>
            <person name="Lindquist E.A."/>
            <person name="Lipzen A.M."/>
            <person name="Meier-Kolthoff J.P."/>
            <person name="Ohm R.A."/>
            <person name="Otillar R.P."/>
            <person name="Pangilinan J.L."/>
            <person name="Peng Y."/>
            <person name="Rokas A."/>
            <person name="Rosa C.A."/>
            <person name="Scheuner C."/>
            <person name="Sibirny A.A."/>
            <person name="Slot J.C."/>
            <person name="Stielow J.B."/>
            <person name="Sun H."/>
            <person name="Kurtzman C.P."/>
            <person name="Blackwell M."/>
            <person name="Grigoriev I.V."/>
            <person name="Jeffries T.W."/>
        </authorList>
    </citation>
    <scope>NUCLEOTIDE SEQUENCE [LARGE SCALE GENOMIC DNA]</scope>
    <source>
        <strain evidence="3">NRRL Y-1626</strain>
    </source>
</reference>
<organism evidence="2 3">
    <name type="scientific">Hanseniaspora valbyensis NRRL Y-1626</name>
    <dbReference type="NCBI Taxonomy" id="766949"/>
    <lineage>
        <taxon>Eukaryota</taxon>
        <taxon>Fungi</taxon>
        <taxon>Dikarya</taxon>
        <taxon>Ascomycota</taxon>
        <taxon>Saccharomycotina</taxon>
        <taxon>Saccharomycetes</taxon>
        <taxon>Saccharomycodales</taxon>
        <taxon>Saccharomycodaceae</taxon>
        <taxon>Hanseniaspora</taxon>
    </lineage>
</organism>
<dbReference type="AlphaFoldDB" id="A0A1B7T7M6"/>
<dbReference type="Proteomes" id="UP000092321">
    <property type="component" value="Unassembled WGS sequence"/>
</dbReference>
<sequence>MSLETEYKTPETPPCEDGIDTPLSIAELDEDDILDLDISDPIAPLTKTRFKQPPITPEVIDLSDEEDGDDDDVIMLSSDNDDADGNIDFQPEIAFTPVQSYPNKNHEEIIITKRRLSGNQQVKFLQYCEATSAQFQKDYIKWKNREAEAEADGVDLRKGNIEENEHLITVLKNYKRLIDFVWLTIDWNCK</sequence>
<evidence type="ECO:0000256" key="1">
    <source>
        <dbReference type="SAM" id="MobiDB-lite"/>
    </source>
</evidence>
<evidence type="ECO:0000313" key="3">
    <source>
        <dbReference type="Proteomes" id="UP000092321"/>
    </source>
</evidence>
<comment type="caution">
    <text evidence="2">The sequence shown here is derived from an EMBL/GenBank/DDBJ whole genome shotgun (WGS) entry which is preliminary data.</text>
</comment>